<proteinExistence type="predicted"/>
<reference evidence="1 2" key="1">
    <citation type="submission" date="2018-09" db="EMBL/GenBank/DDBJ databases">
        <authorList>
            <person name="Peiro R."/>
            <person name="Begona"/>
            <person name="Cbmso G."/>
            <person name="Lopez M."/>
            <person name="Gonzalez S."/>
        </authorList>
    </citation>
    <scope>NUCLEOTIDE SEQUENCE [LARGE SCALE GENOMIC DNA]</scope>
</reference>
<protein>
    <submittedName>
        <fullName evidence="1">Hypothetical_protein</fullName>
    </submittedName>
</protein>
<dbReference type="AlphaFoldDB" id="A0A3P3Z486"/>
<evidence type="ECO:0000313" key="1">
    <source>
        <dbReference type="EMBL" id="SYZ65039.1"/>
    </source>
</evidence>
<name>A0A3P3Z486_LEIBR</name>
<dbReference type="Proteomes" id="UP000319462">
    <property type="component" value="Chromosome 20"/>
</dbReference>
<organism evidence="1 2">
    <name type="scientific">Leishmania braziliensis MHOM/BR/75/M2904</name>
    <dbReference type="NCBI Taxonomy" id="420245"/>
    <lineage>
        <taxon>Eukaryota</taxon>
        <taxon>Discoba</taxon>
        <taxon>Euglenozoa</taxon>
        <taxon>Kinetoplastea</taxon>
        <taxon>Metakinetoplastina</taxon>
        <taxon>Trypanosomatida</taxon>
        <taxon>Trypanosomatidae</taxon>
        <taxon>Leishmaniinae</taxon>
        <taxon>Leishmania</taxon>
        <taxon>Leishmania braziliensis species complex</taxon>
    </lineage>
</organism>
<sequence length="291" mass="30723">MPSLKHSPPRGAARVVSVRKDAAAATVKVPKLTAAALGLLKSGALQRDMCAKTPALHTPYLSTSPSKRSCTSPTTSAPLFRLFSVDPLPTVDSAADVKESEVKFGSPRDARQLSLSLVTDTNIADECYSLTTLVDGSVSFSPPYTLSHSTCSLQHKSHAHFIAHAYKCGASCTTQTSICATALHTEGTGNSDIATAVSGATYMSPGHSMSSPGNFLRSQPARLWMTVVPQNSHHIGTNVLGPLEETEEVEEAISVASTMAESGQCRLFWDGAEESTSVIEEDIQCNDDVAA</sequence>
<evidence type="ECO:0000313" key="2">
    <source>
        <dbReference type="Proteomes" id="UP000319462"/>
    </source>
</evidence>
<accession>A0A3P3Z486</accession>
<dbReference type="EMBL" id="LS997619">
    <property type="protein sequence ID" value="SYZ65039.1"/>
    <property type="molecule type" value="Genomic_DNA"/>
</dbReference>
<gene>
    <name evidence="1" type="ORF">LBRM2904_20.0710</name>
</gene>